<dbReference type="Gene3D" id="2.130.10.10">
    <property type="entry name" value="YVTN repeat-like/Quinoprotein amine dehydrogenase"/>
    <property type="match status" value="1"/>
</dbReference>
<evidence type="ECO:0000256" key="1">
    <source>
        <dbReference type="ARBA" id="ARBA00004167"/>
    </source>
</evidence>
<accession>A0A1F7URD2</accession>
<dbReference type="GO" id="GO:0016020">
    <property type="term" value="C:membrane"/>
    <property type="evidence" value="ECO:0007669"/>
    <property type="project" value="UniProtKB-SubCell"/>
</dbReference>
<dbReference type="InterPro" id="IPR028994">
    <property type="entry name" value="Integrin_alpha_N"/>
</dbReference>
<evidence type="ECO:0008006" key="8">
    <source>
        <dbReference type="Google" id="ProtNLM"/>
    </source>
</evidence>
<keyword evidence="2" id="KW-0812">Transmembrane</keyword>
<dbReference type="PANTHER" id="PTHR21419">
    <property type="match status" value="1"/>
</dbReference>
<dbReference type="Gene3D" id="2.130.10.130">
    <property type="entry name" value="Integrin alpha, N-terminal"/>
    <property type="match status" value="1"/>
</dbReference>
<evidence type="ECO:0000256" key="4">
    <source>
        <dbReference type="ARBA" id="ARBA00022989"/>
    </source>
</evidence>
<comment type="subcellular location">
    <subcellularLocation>
        <location evidence="1">Membrane</location>
        <topology evidence="1">Single-pass membrane protein</topology>
    </subcellularLocation>
</comment>
<evidence type="ECO:0000313" key="7">
    <source>
        <dbReference type="Proteomes" id="UP000176846"/>
    </source>
</evidence>
<sequence>MHKKMARRAYILTFILFFVAPQIILAAPQWPQWRANEFHTGTIEGKGVIQNPKIVWRYPLGGTLLPEHIVIQDIDKDNKIDILVINNGKLIRYTENFGIHWISPQSSIQSIYGFLSRDNRIQYIVAGNVSPFSSLSQLILINITTGQIAAESPIIQNGIGAVKIKDINRDGFEEIIWHPAFSNTVWVYATKNNSFELLWETTIPNYISDPFSFSPMIIGDLNNDGHDEIIIAGGRGLRPIIVIDRNGNILDRLDYGEKSGETGGKNHFVSILEGENPGLVIVGGWPRSENYMFQGIGVFKMDGNTVREIWVKEIVPDGLSYLASPLVDINGDQKPEIVINTLKLDAGPKDIEIYDLETGGIIWRQAGKLINILNKDSDGSSDLIIQKENELNFSLIEFSPQPQQKQELLPVNTYALPENDLVFAPPELPIRTLESNRSKQPHYFQTPSSCKIQQQYTFTRLDQNTNLIRMSEACPTKNMAQKILRWINERIFFQLSKQENIIERSQNIAFLGSDIKHRGRWTRASFWFQIDNKIIRLEKGYFSRKIKEKDFIVLNNFYKNQWGKWGNTHGTEVAIITDRDGDGRNEIVTINAKNELQEIKNVLEAPIVTTLYRGSTQELLSFDHDNDGKKELIVRDYLSVPKIALLDSRNKILWEHEFADASNITGFSYGDFNDDGTQDVVAFVRTPLHTYPYETFVLNGKDGTTLFHNDKFGAYSNATSIVLDINRDKKEDIIFNANVFKMVILSPSDDTTIFPGVNIASPDFPDYGGVPIFIKFNGRVAQFVSAGDSKSTIGFKTGNGVSQITWHAPHQFVNQELLSLPTVIHRGKNKSPLLINGTADGKLIARNELSGDTEWTIKLMNGAIAADDQTIINQLSSVVTADIDGDTAMEIVVGGYDGWLYALEGESGKLEWSINIHNAVGDPILGDVDGDGLIDILAPTADGYLNLVK</sequence>
<keyword evidence="3" id="KW-0732">Signal</keyword>
<proteinExistence type="predicted"/>
<keyword evidence="4" id="KW-1133">Transmembrane helix</keyword>
<evidence type="ECO:0000256" key="3">
    <source>
        <dbReference type="ARBA" id="ARBA00022729"/>
    </source>
</evidence>
<protein>
    <recommendedName>
        <fullName evidence="8">VCBS repeat-containing protein</fullName>
    </recommendedName>
</protein>
<dbReference type="EMBL" id="MGEK01000039">
    <property type="protein sequence ID" value="OGL80284.1"/>
    <property type="molecule type" value="Genomic_DNA"/>
</dbReference>
<evidence type="ECO:0000313" key="6">
    <source>
        <dbReference type="EMBL" id="OGL80284.1"/>
    </source>
</evidence>
<comment type="caution">
    <text evidence="6">The sequence shown here is derived from an EMBL/GenBank/DDBJ whole genome shotgun (WGS) entry which is preliminary data.</text>
</comment>
<organism evidence="6 7">
    <name type="scientific">Candidatus Uhrbacteria bacterium RIFCSPLOWO2_01_FULL_47_25</name>
    <dbReference type="NCBI Taxonomy" id="1802402"/>
    <lineage>
        <taxon>Bacteria</taxon>
        <taxon>Candidatus Uhriibacteriota</taxon>
    </lineage>
</organism>
<evidence type="ECO:0000256" key="2">
    <source>
        <dbReference type="ARBA" id="ARBA00022692"/>
    </source>
</evidence>
<evidence type="ECO:0000256" key="5">
    <source>
        <dbReference type="ARBA" id="ARBA00023136"/>
    </source>
</evidence>
<dbReference type="InterPro" id="IPR045232">
    <property type="entry name" value="FAM234"/>
</dbReference>
<name>A0A1F7URD2_9BACT</name>
<dbReference type="AlphaFoldDB" id="A0A1F7URD2"/>
<dbReference type="Proteomes" id="UP000176846">
    <property type="component" value="Unassembled WGS sequence"/>
</dbReference>
<dbReference type="InterPro" id="IPR015943">
    <property type="entry name" value="WD40/YVTN_repeat-like_dom_sf"/>
</dbReference>
<keyword evidence="5" id="KW-0472">Membrane</keyword>
<dbReference type="Pfam" id="PF13517">
    <property type="entry name" value="FG-GAP_3"/>
    <property type="match status" value="1"/>
</dbReference>
<reference evidence="6 7" key="1">
    <citation type="journal article" date="2016" name="Nat. Commun.">
        <title>Thousands of microbial genomes shed light on interconnected biogeochemical processes in an aquifer system.</title>
        <authorList>
            <person name="Anantharaman K."/>
            <person name="Brown C.T."/>
            <person name="Hug L.A."/>
            <person name="Sharon I."/>
            <person name="Castelle C.J."/>
            <person name="Probst A.J."/>
            <person name="Thomas B.C."/>
            <person name="Singh A."/>
            <person name="Wilkins M.J."/>
            <person name="Karaoz U."/>
            <person name="Brodie E.L."/>
            <person name="Williams K.H."/>
            <person name="Hubbard S.S."/>
            <person name="Banfield J.F."/>
        </authorList>
    </citation>
    <scope>NUCLEOTIDE SEQUENCE [LARGE SCALE GENOMIC DNA]</scope>
</reference>
<dbReference type="SUPFAM" id="SSF69318">
    <property type="entry name" value="Integrin alpha N-terminal domain"/>
    <property type="match status" value="2"/>
</dbReference>
<dbReference type="InterPro" id="IPR013517">
    <property type="entry name" value="FG-GAP"/>
</dbReference>
<gene>
    <name evidence="6" type="ORF">A2936_02865</name>
</gene>
<dbReference type="PANTHER" id="PTHR21419:SF23">
    <property type="entry name" value="PROTEIN DEFECTIVE IN EXINE FORMATION 1"/>
    <property type="match status" value="1"/>
</dbReference>